<dbReference type="InterPro" id="IPR009000">
    <property type="entry name" value="Transl_B-barrel_sf"/>
</dbReference>
<evidence type="ECO:0000313" key="13">
    <source>
        <dbReference type="EMBL" id="KAF2760876.1"/>
    </source>
</evidence>
<dbReference type="FunFam" id="2.40.30.10:FF:000008">
    <property type="entry name" value="Translation initiation factor IF-2"/>
    <property type="match status" value="1"/>
</dbReference>
<evidence type="ECO:0000256" key="11">
    <source>
        <dbReference type="SAM" id="MobiDB-lite"/>
    </source>
</evidence>
<dbReference type="FunFam" id="3.40.50.10050:FF:000001">
    <property type="entry name" value="Translation initiation factor IF-2"/>
    <property type="match status" value="1"/>
</dbReference>
<dbReference type="GO" id="GO:0005739">
    <property type="term" value="C:mitochondrion"/>
    <property type="evidence" value="ECO:0007669"/>
    <property type="project" value="UniProtKB-SubCell"/>
</dbReference>
<dbReference type="InterPro" id="IPR036925">
    <property type="entry name" value="TIF_IF2_dom3_sf"/>
</dbReference>
<evidence type="ECO:0000256" key="3">
    <source>
        <dbReference type="ARBA" id="ARBA00022540"/>
    </source>
</evidence>
<dbReference type="Gene3D" id="3.40.50.10050">
    <property type="entry name" value="Translation initiation factor IF- 2, domain 3"/>
    <property type="match status" value="1"/>
</dbReference>
<evidence type="ECO:0000256" key="10">
    <source>
        <dbReference type="ARBA" id="ARBA00044200"/>
    </source>
</evidence>
<dbReference type="Proteomes" id="UP000799437">
    <property type="component" value="Unassembled WGS sequence"/>
</dbReference>
<dbReference type="InterPro" id="IPR000795">
    <property type="entry name" value="T_Tr_GTP-bd_dom"/>
</dbReference>
<feature type="region of interest" description="Disordered" evidence="11">
    <location>
        <begin position="268"/>
        <end position="356"/>
    </location>
</feature>
<dbReference type="GeneID" id="54484461"/>
<dbReference type="Pfam" id="PF11987">
    <property type="entry name" value="IF-2"/>
    <property type="match status" value="1"/>
</dbReference>
<dbReference type="Pfam" id="PF00009">
    <property type="entry name" value="GTP_EFTU"/>
    <property type="match status" value="1"/>
</dbReference>
<accession>A0A6A6WG13</accession>
<dbReference type="InterPro" id="IPR023115">
    <property type="entry name" value="TIF_IF2_dom3"/>
</dbReference>
<dbReference type="CDD" id="cd01887">
    <property type="entry name" value="IF2_eIF5B"/>
    <property type="match status" value="1"/>
</dbReference>
<sequence>MSIWMDEWNLEHSHSSRVRLRAERSAFVTMQKNALLRGSARNICVFCEHRRIVISEQRRPITSSTTPNNGASHNVDMAKWQLKCRSRQLQRTRAQSAMMQHQARCFGGFALSSEERKSPLATRQQPAIHPALTKTRNTNQEDLNARSDQQQTSYTGRPYRELPRFRVQPNNTHHAPRIQSRAPMPIIREERGRLLSLDEPVKEPVPVNWQGLRKKPSPEDISKLLESAESRPPVLRRVIQKQPIRDVMRNAERFRPSYTPFLPQRIRDLGRRDPEQRGSVLGSATSVEDHSLVKEPPSGSMEGSVGLTPKKSNSEFVTFSPFSTSGAATTTHRSKEDGRIVEENEPTGAVESYRQRRERRRLEAAGAFMEGDTWARDSRNTRRKGRRTQIEHEQEAEDEARALREERRRSRQEKKMTKKEAPKPISLPEYISVVNLATALRVHVDRLVTKMEELGFEDVQNYHILTSEDASLIAMEYNFQPLVEDEFARDLQALPEPEDKAHLPARPPIVTIMGHVDHGKTTLLDYLRKSAVVKSEFGGITQHIGAFSVPLPSGKTITFLDTPGHAAFLDMRQRGANVTDIVVLVVAADDSVKPQTIEAINHAQGAGVPMIVAINKMDKQGAAPEVVKRDLMANGVEVEDFGGDVQAIHVSGKTGQGMEDLEEAIVTLSEMLDHRADPQRQVEGWVIEAATKTSGKVATVLVRQGTLRIGDVLVAGQTWARVRSLKTDAGIVVESAGPGTPVEVGGWREQPEAGDEVIQASDEHKATSVVDYRIEKAERIKLAVDMEAINEARRAEAAKKATDEEATRRAEEYPDGEPEDAKTEEISTGPTNVPFIIKADVSGSAEAILNSVSAIGNGEVQAQVLRTGVGAVSEFDIEHAATAGGSIINFNTQTPGHIAALADANKVRILNHNIIYRLVDDVKSIVSEKLAPKVTQRVTGEAEILQTFNFNIRGRKFILIAGSRVRTGTLKKDGKVRVLRNQEIIYDGTISSLKSHKKDVQEISKGTECGVSFENFEDFFVGDVIQHYEEKSEKRLL</sequence>
<dbReference type="InterPro" id="IPR044145">
    <property type="entry name" value="IF2_II"/>
</dbReference>
<keyword evidence="4" id="KW-0547">Nucleotide-binding</keyword>
<dbReference type="InterPro" id="IPR006847">
    <property type="entry name" value="IF2_N"/>
</dbReference>
<feature type="domain" description="Tr-type G" evidence="12">
    <location>
        <begin position="505"/>
        <end position="679"/>
    </location>
</feature>
<proteinExistence type="inferred from homology"/>
<evidence type="ECO:0000256" key="8">
    <source>
        <dbReference type="ARBA" id="ARBA00023134"/>
    </source>
</evidence>
<evidence type="ECO:0000256" key="4">
    <source>
        <dbReference type="ARBA" id="ARBA00022741"/>
    </source>
</evidence>
<dbReference type="InterPro" id="IPR015760">
    <property type="entry name" value="TIF_IF2"/>
</dbReference>
<evidence type="ECO:0000256" key="6">
    <source>
        <dbReference type="ARBA" id="ARBA00022946"/>
    </source>
</evidence>
<dbReference type="InterPro" id="IPR005225">
    <property type="entry name" value="Small_GTP-bd"/>
</dbReference>
<evidence type="ECO:0000259" key="12">
    <source>
        <dbReference type="PROSITE" id="PS51722"/>
    </source>
</evidence>
<dbReference type="CDD" id="cd03702">
    <property type="entry name" value="IF2_mtIF2_II"/>
    <property type="match status" value="1"/>
</dbReference>
<gene>
    <name evidence="13" type="ORF">EJ05DRAFT_473462</name>
</gene>
<dbReference type="RefSeq" id="XP_033603327.1">
    <property type="nucleotide sequence ID" value="XM_033743407.1"/>
</dbReference>
<keyword evidence="3 13" id="KW-0396">Initiation factor</keyword>
<dbReference type="GO" id="GO:0003924">
    <property type="term" value="F:GTPase activity"/>
    <property type="evidence" value="ECO:0007669"/>
    <property type="project" value="InterPro"/>
</dbReference>
<feature type="compositionally biased region" description="Polar residues" evidence="11">
    <location>
        <begin position="134"/>
        <end position="155"/>
    </location>
</feature>
<dbReference type="Gene3D" id="3.40.50.300">
    <property type="entry name" value="P-loop containing nucleotide triphosphate hydrolases"/>
    <property type="match status" value="1"/>
</dbReference>
<dbReference type="SUPFAM" id="SSF52540">
    <property type="entry name" value="P-loop containing nucleoside triphosphate hydrolases"/>
    <property type="match status" value="1"/>
</dbReference>
<keyword evidence="6" id="KW-0809">Transit peptide</keyword>
<dbReference type="PANTHER" id="PTHR43381:SF20">
    <property type="entry name" value="TRANSLATION INITIATION FACTOR IF-2, MITOCHONDRIAL"/>
    <property type="match status" value="1"/>
</dbReference>
<dbReference type="OrthoDB" id="361630at2759"/>
<name>A0A6A6WG13_9PEZI</name>
<protein>
    <recommendedName>
        <fullName evidence="10">Translation initiation factor IF-2, mitochondrial</fullName>
    </recommendedName>
</protein>
<dbReference type="FunFam" id="3.40.50.300:FF:000019">
    <property type="entry name" value="Translation initiation factor IF-2"/>
    <property type="match status" value="1"/>
</dbReference>
<dbReference type="InterPro" id="IPR027417">
    <property type="entry name" value="P-loop_NTPase"/>
</dbReference>
<dbReference type="NCBIfam" id="TIGR00231">
    <property type="entry name" value="small_GTP"/>
    <property type="match status" value="1"/>
</dbReference>
<dbReference type="Gene3D" id="2.40.30.10">
    <property type="entry name" value="Translation factors"/>
    <property type="match status" value="2"/>
</dbReference>
<dbReference type="SUPFAM" id="SSF50447">
    <property type="entry name" value="Translation proteins"/>
    <property type="match status" value="2"/>
</dbReference>
<evidence type="ECO:0000256" key="1">
    <source>
        <dbReference type="ARBA" id="ARBA00004173"/>
    </source>
</evidence>
<evidence type="ECO:0000256" key="7">
    <source>
        <dbReference type="ARBA" id="ARBA00023128"/>
    </source>
</evidence>
<comment type="function">
    <text evidence="9">One of the essential components for the initiation of protein synthesis. Protects formylmethionyl-tRNA from spontaneous hydrolysis and promotes its binding to the 30S ribosomal subunits. Also involved in the hydrolysis of GTP during the formation of the 70S ribosomal complex.</text>
</comment>
<feature type="region of interest" description="Disordered" evidence="11">
    <location>
        <begin position="796"/>
        <end position="828"/>
    </location>
</feature>
<comment type="similarity">
    <text evidence="2">Belongs to the TRAFAC class translation factor GTPase superfamily. Classic translation factor GTPase family. IF-2 subfamily.</text>
</comment>
<dbReference type="HAMAP" id="MF_00100_B">
    <property type="entry name" value="IF_2_B"/>
    <property type="match status" value="1"/>
</dbReference>
<dbReference type="InterPro" id="IPR053905">
    <property type="entry name" value="EF-G-like_DII"/>
</dbReference>
<evidence type="ECO:0000313" key="14">
    <source>
        <dbReference type="Proteomes" id="UP000799437"/>
    </source>
</evidence>
<feature type="region of interest" description="Disordered" evidence="11">
    <location>
        <begin position="117"/>
        <end position="155"/>
    </location>
</feature>
<organism evidence="13 14">
    <name type="scientific">Pseudovirgaria hyperparasitica</name>
    <dbReference type="NCBI Taxonomy" id="470096"/>
    <lineage>
        <taxon>Eukaryota</taxon>
        <taxon>Fungi</taxon>
        <taxon>Dikarya</taxon>
        <taxon>Ascomycota</taxon>
        <taxon>Pezizomycotina</taxon>
        <taxon>Dothideomycetes</taxon>
        <taxon>Dothideomycetes incertae sedis</taxon>
        <taxon>Acrospermales</taxon>
        <taxon>Acrospermaceae</taxon>
        <taxon>Pseudovirgaria</taxon>
    </lineage>
</organism>
<dbReference type="Pfam" id="PF22042">
    <property type="entry name" value="EF-G_D2"/>
    <property type="match status" value="1"/>
</dbReference>
<feature type="compositionally biased region" description="Basic and acidic residues" evidence="11">
    <location>
        <begin position="333"/>
        <end position="342"/>
    </location>
</feature>
<dbReference type="GO" id="GO:0005525">
    <property type="term" value="F:GTP binding"/>
    <property type="evidence" value="ECO:0007669"/>
    <property type="project" value="UniProtKB-KW"/>
</dbReference>
<keyword evidence="5" id="KW-0648">Protein biosynthesis</keyword>
<evidence type="ECO:0000256" key="9">
    <source>
        <dbReference type="ARBA" id="ARBA00025162"/>
    </source>
</evidence>
<dbReference type="InterPro" id="IPR000178">
    <property type="entry name" value="TF_IF2_bacterial-like"/>
</dbReference>
<dbReference type="CDD" id="cd03692">
    <property type="entry name" value="mtIF2_IVc"/>
    <property type="match status" value="1"/>
</dbReference>
<dbReference type="PANTHER" id="PTHR43381">
    <property type="entry name" value="TRANSLATION INITIATION FACTOR IF-2-RELATED"/>
    <property type="match status" value="1"/>
</dbReference>
<reference evidence="13" key="1">
    <citation type="journal article" date="2020" name="Stud. Mycol.">
        <title>101 Dothideomycetes genomes: a test case for predicting lifestyles and emergence of pathogens.</title>
        <authorList>
            <person name="Haridas S."/>
            <person name="Albert R."/>
            <person name="Binder M."/>
            <person name="Bloem J."/>
            <person name="Labutti K."/>
            <person name="Salamov A."/>
            <person name="Andreopoulos B."/>
            <person name="Baker S."/>
            <person name="Barry K."/>
            <person name="Bills G."/>
            <person name="Bluhm B."/>
            <person name="Cannon C."/>
            <person name="Castanera R."/>
            <person name="Culley D."/>
            <person name="Daum C."/>
            <person name="Ezra D."/>
            <person name="Gonzalez J."/>
            <person name="Henrissat B."/>
            <person name="Kuo A."/>
            <person name="Liang C."/>
            <person name="Lipzen A."/>
            <person name="Lutzoni F."/>
            <person name="Magnuson J."/>
            <person name="Mondo S."/>
            <person name="Nolan M."/>
            <person name="Ohm R."/>
            <person name="Pangilinan J."/>
            <person name="Park H.-J."/>
            <person name="Ramirez L."/>
            <person name="Alfaro M."/>
            <person name="Sun H."/>
            <person name="Tritt A."/>
            <person name="Yoshinaga Y."/>
            <person name="Zwiers L.-H."/>
            <person name="Turgeon B."/>
            <person name="Goodwin S."/>
            <person name="Spatafora J."/>
            <person name="Crous P."/>
            <person name="Grigoriev I."/>
        </authorList>
    </citation>
    <scope>NUCLEOTIDE SEQUENCE</scope>
    <source>
        <strain evidence="13">CBS 121739</strain>
    </source>
</reference>
<dbReference type="GO" id="GO:0003743">
    <property type="term" value="F:translation initiation factor activity"/>
    <property type="evidence" value="ECO:0007669"/>
    <property type="project" value="UniProtKB-KW"/>
</dbReference>
<keyword evidence="7" id="KW-0496">Mitochondrion</keyword>
<keyword evidence="8" id="KW-0342">GTP-binding</keyword>
<dbReference type="EMBL" id="ML996567">
    <property type="protein sequence ID" value="KAF2760876.1"/>
    <property type="molecule type" value="Genomic_DNA"/>
</dbReference>
<dbReference type="PROSITE" id="PS01176">
    <property type="entry name" value="IF2"/>
    <property type="match status" value="1"/>
</dbReference>
<comment type="subcellular location">
    <subcellularLocation>
        <location evidence="1">Mitochondrion</location>
    </subcellularLocation>
</comment>
<evidence type="ECO:0000256" key="2">
    <source>
        <dbReference type="ARBA" id="ARBA00007733"/>
    </source>
</evidence>
<feature type="compositionally biased region" description="Basic and acidic residues" evidence="11">
    <location>
        <begin position="388"/>
        <end position="421"/>
    </location>
</feature>
<dbReference type="NCBIfam" id="TIGR00487">
    <property type="entry name" value="IF-2"/>
    <property type="match status" value="1"/>
</dbReference>
<dbReference type="PROSITE" id="PS51722">
    <property type="entry name" value="G_TR_2"/>
    <property type="match status" value="1"/>
</dbReference>
<feature type="compositionally biased region" description="Basic and acidic residues" evidence="11">
    <location>
        <begin position="796"/>
        <end position="812"/>
    </location>
</feature>
<feature type="compositionally biased region" description="Polar residues" evidence="11">
    <location>
        <begin position="310"/>
        <end position="331"/>
    </location>
</feature>
<dbReference type="SUPFAM" id="SSF52156">
    <property type="entry name" value="Initiation factor IF2/eIF5b, domain 3"/>
    <property type="match status" value="1"/>
</dbReference>
<dbReference type="Pfam" id="PF04760">
    <property type="entry name" value="IF2_N"/>
    <property type="match status" value="1"/>
</dbReference>
<keyword evidence="14" id="KW-1185">Reference proteome</keyword>
<feature type="region of interest" description="Disordered" evidence="11">
    <location>
        <begin position="372"/>
        <end position="421"/>
    </location>
</feature>
<dbReference type="AlphaFoldDB" id="A0A6A6WG13"/>
<evidence type="ECO:0000256" key="5">
    <source>
        <dbReference type="ARBA" id="ARBA00022917"/>
    </source>
</evidence>